<protein>
    <submittedName>
        <fullName evidence="1">Uncharacterized protein</fullName>
    </submittedName>
</protein>
<keyword evidence="2" id="KW-1185">Reference proteome</keyword>
<evidence type="ECO:0000313" key="1">
    <source>
        <dbReference type="EMBL" id="KAI4365520.1"/>
    </source>
</evidence>
<comment type="caution">
    <text evidence="1">The sequence shown here is derived from an EMBL/GenBank/DDBJ whole genome shotgun (WGS) entry which is preliminary data.</text>
</comment>
<organism evidence="1 2">
    <name type="scientific">Melastoma candidum</name>
    <dbReference type="NCBI Taxonomy" id="119954"/>
    <lineage>
        <taxon>Eukaryota</taxon>
        <taxon>Viridiplantae</taxon>
        <taxon>Streptophyta</taxon>
        <taxon>Embryophyta</taxon>
        <taxon>Tracheophyta</taxon>
        <taxon>Spermatophyta</taxon>
        <taxon>Magnoliopsida</taxon>
        <taxon>eudicotyledons</taxon>
        <taxon>Gunneridae</taxon>
        <taxon>Pentapetalae</taxon>
        <taxon>rosids</taxon>
        <taxon>malvids</taxon>
        <taxon>Myrtales</taxon>
        <taxon>Melastomataceae</taxon>
        <taxon>Melastomatoideae</taxon>
        <taxon>Melastomateae</taxon>
        <taxon>Melastoma</taxon>
    </lineage>
</organism>
<proteinExistence type="predicted"/>
<gene>
    <name evidence="1" type="ORF">MLD38_021499</name>
</gene>
<dbReference type="Proteomes" id="UP001057402">
    <property type="component" value="Chromosome 6"/>
</dbReference>
<reference evidence="2" key="1">
    <citation type="journal article" date="2023" name="Front. Plant Sci.">
        <title>Chromosomal-level genome assembly of Melastoma candidum provides insights into trichome evolution.</title>
        <authorList>
            <person name="Zhong Y."/>
            <person name="Wu W."/>
            <person name="Sun C."/>
            <person name="Zou P."/>
            <person name="Liu Y."/>
            <person name="Dai S."/>
            <person name="Zhou R."/>
        </authorList>
    </citation>
    <scope>NUCLEOTIDE SEQUENCE [LARGE SCALE GENOMIC DNA]</scope>
</reference>
<dbReference type="EMBL" id="CM042885">
    <property type="protein sequence ID" value="KAI4365520.1"/>
    <property type="molecule type" value="Genomic_DNA"/>
</dbReference>
<name>A0ACB9QGH8_9MYRT</name>
<sequence>MGLPWRLIKILLLQLSMVVIIVFFLVGHCEGSSRSMMTTTAKANTRFKPRQPEEIGHFLGYLPRAEIPIPYSGPSRKHNDIGLQSSSASSP</sequence>
<accession>A0ACB9QGH8</accession>
<evidence type="ECO:0000313" key="2">
    <source>
        <dbReference type="Proteomes" id="UP001057402"/>
    </source>
</evidence>